<keyword evidence="3" id="KW-1185">Reference proteome</keyword>
<organism evidence="2 3">
    <name type="scientific">Morus notabilis</name>
    <dbReference type="NCBI Taxonomy" id="981085"/>
    <lineage>
        <taxon>Eukaryota</taxon>
        <taxon>Viridiplantae</taxon>
        <taxon>Streptophyta</taxon>
        <taxon>Embryophyta</taxon>
        <taxon>Tracheophyta</taxon>
        <taxon>Spermatophyta</taxon>
        <taxon>Magnoliopsida</taxon>
        <taxon>eudicotyledons</taxon>
        <taxon>Gunneridae</taxon>
        <taxon>Pentapetalae</taxon>
        <taxon>rosids</taxon>
        <taxon>fabids</taxon>
        <taxon>Rosales</taxon>
        <taxon>Moraceae</taxon>
        <taxon>Moreae</taxon>
        <taxon>Morus</taxon>
    </lineage>
</organism>
<protein>
    <submittedName>
        <fullName evidence="2">Uncharacterized protein</fullName>
    </submittedName>
</protein>
<evidence type="ECO:0000256" key="1">
    <source>
        <dbReference type="SAM" id="MobiDB-lite"/>
    </source>
</evidence>
<feature type="region of interest" description="Disordered" evidence="1">
    <location>
        <begin position="40"/>
        <end position="81"/>
    </location>
</feature>
<dbReference type="EMBL" id="KE343883">
    <property type="protein sequence ID" value="EXB44891.1"/>
    <property type="molecule type" value="Genomic_DNA"/>
</dbReference>
<reference evidence="3" key="1">
    <citation type="submission" date="2013-01" db="EMBL/GenBank/DDBJ databases">
        <title>Draft Genome Sequence of a Mulberry Tree, Morus notabilis C.K. Schneid.</title>
        <authorList>
            <person name="He N."/>
            <person name="Zhao S."/>
        </authorList>
    </citation>
    <scope>NUCLEOTIDE SEQUENCE</scope>
</reference>
<sequence length="108" mass="12038">MEESSYSEFPGFQTYNAHKDDIVLKRRLSRLQRRAPCPLQLVKPNHDHVPSSFHGTQKPLGSSLNPSPSTTSSSFDRSKDPIPLLSPLVLPSLLESACIQQENVTKSH</sequence>
<name>W9QP10_9ROSA</name>
<feature type="compositionally biased region" description="Low complexity" evidence="1">
    <location>
        <begin position="62"/>
        <end position="74"/>
    </location>
</feature>
<evidence type="ECO:0000313" key="2">
    <source>
        <dbReference type="EMBL" id="EXB44891.1"/>
    </source>
</evidence>
<accession>W9QP10</accession>
<evidence type="ECO:0000313" key="3">
    <source>
        <dbReference type="Proteomes" id="UP000030645"/>
    </source>
</evidence>
<dbReference type="AlphaFoldDB" id="W9QP10"/>
<dbReference type="Proteomes" id="UP000030645">
    <property type="component" value="Unassembled WGS sequence"/>
</dbReference>
<gene>
    <name evidence="2" type="ORF">L484_026473</name>
</gene>
<dbReference type="eggNOG" id="ENOG502S8B8">
    <property type="taxonomic scope" value="Eukaryota"/>
</dbReference>
<proteinExistence type="predicted"/>